<dbReference type="EMBL" id="CP092427">
    <property type="protein sequence ID" value="ULP34657.1"/>
    <property type="molecule type" value="Genomic_DNA"/>
</dbReference>
<sequence length="193" mass="22515">MLVYRVFPYLEAAPLGEPGHPLYEHRPQRGGRADHPDYYVWYVARQPEAACGEAFGNLSRWTDSMFDFPAVPGARRTLGLYELPDDLRICDLDDPHRLVELGLRPTQIVTRNLAVTSEWAHRIWLQRSPAIDDRKWQAVQWWSFHRPAWTVVASWERPKLVELEYLNLGWRPDSGVNRRAQVLASVGDVTRWR</sequence>
<feature type="domain" description="RES" evidence="1">
    <location>
        <begin position="11"/>
        <end position="162"/>
    </location>
</feature>
<organism evidence="2 3">
    <name type="scientific">Mycolicibacterium rufum</name>
    <dbReference type="NCBI Taxonomy" id="318424"/>
    <lineage>
        <taxon>Bacteria</taxon>
        <taxon>Bacillati</taxon>
        <taxon>Actinomycetota</taxon>
        <taxon>Actinomycetes</taxon>
        <taxon>Mycobacteriales</taxon>
        <taxon>Mycobacteriaceae</taxon>
        <taxon>Mycolicibacterium</taxon>
    </lineage>
</organism>
<evidence type="ECO:0000259" key="1">
    <source>
        <dbReference type="Pfam" id="PF08808"/>
    </source>
</evidence>
<dbReference type="InterPro" id="IPR014914">
    <property type="entry name" value="RES_dom"/>
</dbReference>
<name>A0ABY3U4Y3_9MYCO</name>
<dbReference type="Proteomes" id="UP001055159">
    <property type="component" value="Chromosome"/>
</dbReference>
<gene>
    <name evidence="2" type="ORF">MJO55_15050</name>
</gene>
<keyword evidence="3" id="KW-1185">Reference proteome</keyword>
<dbReference type="RefSeq" id="WP_239735243.1">
    <property type="nucleotide sequence ID" value="NZ_CP092427.2"/>
</dbReference>
<evidence type="ECO:0000313" key="2">
    <source>
        <dbReference type="EMBL" id="ULP34657.1"/>
    </source>
</evidence>
<protein>
    <submittedName>
        <fullName evidence="2">RES family NAD+ phosphorylase</fullName>
    </submittedName>
</protein>
<proteinExistence type="predicted"/>
<evidence type="ECO:0000313" key="3">
    <source>
        <dbReference type="Proteomes" id="UP001055159"/>
    </source>
</evidence>
<reference evidence="2" key="1">
    <citation type="submission" date="2022-08" db="EMBL/GenBank/DDBJ databases">
        <title>Whole genome sequencing of non-tuberculosis mycobacteria type-strains.</title>
        <authorList>
            <person name="Igarashi Y."/>
            <person name="Osugi A."/>
            <person name="Mitarai S."/>
        </authorList>
    </citation>
    <scope>NUCLEOTIDE SEQUENCE</scope>
    <source>
        <strain evidence="2">JCM 16372</strain>
    </source>
</reference>
<dbReference type="Pfam" id="PF08808">
    <property type="entry name" value="RES"/>
    <property type="match status" value="1"/>
</dbReference>
<accession>A0ABY3U4Y3</accession>